<evidence type="ECO:0000259" key="2">
    <source>
        <dbReference type="SMART" id="SM00507"/>
    </source>
</evidence>
<keyword evidence="4" id="KW-1185">Reference proteome</keyword>
<feature type="domain" description="HNH nuclease" evidence="2">
    <location>
        <begin position="13"/>
        <end position="76"/>
    </location>
</feature>
<protein>
    <submittedName>
        <fullName evidence="3">HNH endonuclease</fullName>
    </submittedName>
</protein>
<keyword evidence="3" id="KW-0378">Hydrolase</keyword>
<name>A0A3L7A230_9MICO</name>
<dbReference type="Proteomes" id="UP000272503">
    <property type="component" value="Unassembled WGS sequence"/>
</dbReference>
<keyword evidence="3" id="KW-0255">Endonuclease</keyword>
<dbReference type="CDD" id="cd00085">
    <property type="entry name" value="HNHc"/>
    <property type="match status" value="1"/>
</dbReference>
<dbReference type="RefSeq" id="WP_121649445.1">
    <property type="nucleotide sequence ID" value="NZ_RCUX01000011.1"/>
</dbReference>
<comment type="caution">
    <text evidence="3">The sequence shown here is derived from an EMBL/GenBank/DDBJ whole genome shotgun (WGS) entry which is preliminary data.</text>
</comment>
<evidence type="ECO:0000313" key="3">
    <source>
        <dbReference type="EMBL" id="RLP74363.1"/>
    </source>
</evidence>
<keyword evidence="3" id="KW-0540">Nuclease</keyword>
<dbReference type="SMART" id="SM00507">
    <property type="entry name" value="HNHc"/>
    <property type="match status" value="1"/>
</dbReference>
<dbReference type="EMBL" id="RCUX01000011">
    <property type="protein sequence ID" value="RLP74363.1"/>
    <property type="molecule type" value="Genomic_DNA"/>
</dbReference>
<feature type="region of interest" description="Disordered" evidence="1">
    <location>
        <begin position="74"/>
        <end position="99"/>
    </location>
</feature>
<gene>
    <name evidence="3" type="ORF">D9V32_13525</name>
</gene>
<dbReference type="Pfam" id="PF01844">
    <property type="entry name" value="HNH"/>
    <property type="match status" value="1"/>
</dbReference>
<dbReference type="Gene3D" id="1.10.30.50">
    <property type="match status" value="1"/>
</dbReference>
<dbReference type="GO" id="GO:0003676">
    <property type="term" value="F:nucleic acid binding"/>
    <property type="evidence" value="ECO:0007669"/>
    <property type="project" value="InterPro"/>
</dbReference>
<reference evidence="3 4" key="1">
    <citation type="submission" date="2018-10" db="EMBL/GenBank/DDBJ databases">
        <authorList>
            <person name="Li J."/>
        </authorList>
    </citation>
    <scope>NUCLEOTIDE SEQUENCE [LARGE SCALE GENOMIC DNA]</scope>
    <source>
        <strain evidence="3 4">IF 016277</strain>
    </source>
</reference>
<dbReference type="InterPro" id="IPR003615">
    <property type="entry name" value="HNH_nuc"/>
</dbReference>
<organism evidence="3 4">
    <name type="scientific">Mycetocola tolaasinivorans</name>
    <dbReference type="NCBI Taxonomy" id="76635"/>
    <lineage>
        <taxon>Bacteria</taxon>
        <taxon>Bacillati</taxon>
        <taxon>Actinomycetota</taxon>
        <taxon>Actinomycetes</taxon>
        <taxon>Micrococcales</taxon>
        <taxon>Microbacteriaceae</taxon>
        <taxon>Mycetocola</taxon>
    </lineage>
</organism>
<accession>A0A3L7A230</accession>
<dbReference type="GO" id="GO:0008270">
    <property type="term" value="F:zinc ion binding"/>
    <property type="evidence" value="ECO:0007669"/>
    <property type="project" value="InterPro"/>
</dbReference>
<dbReference type="AlphaFoldDB" id="A0A3L7A230"/>
<sequence length="99" mass="10993">MAASRTGLTPHLRFRSKVLSRDRKAGITNCPECGTPLDYITTRLPNSAEPDHIIPITKGGTNDPANGRTICRRCNQSRGNRDKPRKRKTPPEVTASPIW</sequence>
<evidence type="ECO:0000256" key="1">
    <source>
        <dbReference type="SAM" id="MobiDB-lite"/>
    </source>
</evidence>
<evidence type="ECO:0000313" key="4">
    <source>
        <dbReference type="Proteomes" id="UP000272503"/>
    </source>
</evidence>
<proteinExistence type="predicted"/>
<dbReference type="GO" id="GO:0004519">
    <property type="term" value="F:endonuclease activity"/>
    <property type="evidence" value="ECO:0007669"/>
    <property type="project" value="UniProtKB-KW"/>
</dbReference>
<dbReference type="OrthoDB" id="4413592at2"/>
<dbReference type="InterPro" id="IPR002711">
    <property type="entry name" value="HNH"/>
</dbReference>